<evidence type="ECO:0000313" key="2">
    <source>
        <dbReference type="Proteomes" id="UP000824334"/>
    </source>
</evidence>
<accession>A0ABX8TFI5</accession>
<protein>
    <recommendedName>
        <fullName evidence="3">HEPN domain-containing protein</fullName>
    </recommendedName>
</protein>
<reference evidence="1 2" key="1">
    <citation type="submission" date="2021-07" db="EMBL/GenBank/DDBJ databases">
        <title>Isolation and characterization of bacteria from a gold mining with a capacity of golden bioaccumulation.</title>
        <authorList>
            <person name="Yang X.J."/>
        </authorList>
    </citation>
    <scope>NUCLEOTIDE SEQUENCE [LARGE SCALE GENOMIC DNA]</scope>
    <source>
        <strain evidence="1 2">Au29</strain>
    </source>
</reference>
<dbReference type="RefSeq" id="WP_153923448.1">
    <property type="nucleotide sequence ID" value="NZ_CP080034.1"/>
</dbReference>
<evidence type="ECO:0008006" key="3">
    <source>
        <dbReference type="Google" id="ProtNLM"/>
    </source>
</evidence>
<evidence type="ECO:0000313" key="1">
    <source>
        <dbReference type="EMBL" id="QYC09694.1"/>
    </source>
</evidence>
<sequence length="141" mass="15364">MRQRSADAHLVPVFLENAQGFLRAGSEGPEPEAWAPRAQMLCCAIELALKAALIANGWTDDQNRREIRHDLMRGLKAATGAGLKVRNDRTQAVVAALSPRYARHELDDMAKDAGRPSLVDCAAVARDLLDDCRAFADVVEA</sequence>
<keyword evidence="2" id="KW-1185">Reference proteome</keyword>
<gene>
    <name evidence="1" type="ORF">KWG56_14050</name>
</gene>
<dbReference type="GeneID" id="94376406"/>
<proteinExistence type="predicted"/>
<dbReference type="EMBL" id="CP080034">
    <property type="protein sequence ID" value="QYC09694.1"/>
    <property type="molecule type" value="Genomic_DNA"/>
</dbReference>
<organism evidence="1 2">
    <name type="scientific">Brevundimonas nasdae</name>
    <dbReference type="NCBI Taxonomy" id="172043"/>
    <lineage>
        <taxon>Bacteria</taxon>
        <taxon>Pseudomonadati</taxon>
        <taxon>Pseudomonadota</taxon>
        <taxon>Alphaproteobacteria</taxon>
        <taxon>Caulobacterales</taxon>
        <taxon>Caulobacteraceae</taxon>
        <taxon>Brevundimonas</taxon>
    </lineage>
</organism>
<dbReference type="Proteomes" id="UP000824334">
    <property type="component" value="Chromosome"/>
</dbReference>
<name>A0ABX8TFI5_9CAUL</name>